<organism evidence="1 2">
    <name type="scientific">Holothuria leucospilota</name>
    <name type="common">Black long sea cucumber</name>
    <name type="synonym">Mertensiothuria leucospilota</name>
    <dbReference type="NCBI Taxonomy" id="206669"/>
    <lineage>
        <taxon>Eukaryota</taxon>
        <taxon>Metazoa</taxon>
        <taxon>Echinodermata</taxon>
        <taxon>Eleutherozoa</taxon>
        <taxon>Echinozoa</taxon>
        <taxon>Holothuroidea</taxon>
        <taxon>Aspidochirotacea</taxon>
        <taxon>Aspidochirotida</taxon>
        <taxon>Holothuriidae</taxon>
        <taxon>Holothuria</taxon>
    </lineage>
</organism>
<accession>A0A9Q0YN01</accession>
<keyword evidence="2" id="KW-1185">Reference proteome</keyword>
<proteinExistence type="predicted"/>
<dbReference type="AlphaFoldDB" id="A0A9Q0YN01"/>
<protein>
    <submittedName>
        <fullName evidence="1">Uncharacterized protein</fullName>
    </submittedName>
</protein>
<dbReference type="OrthoDB" id="9908549at2759"/>
<sequence length="233" mass="26933">MKFVHPAVSLFSRFLNLKSVGGILDKVQLCSDYEQFARTIRIKEFFSEQSEGNAWSRPFSFKPSIWTPPNGRNVYVDAFVEKAREHLNSFLQDEKHTRVKKNIDGEERKAIYDLQNDTSVVVKPSDKGGATVILNRKTYTNIALEQLMDETFYRILPQNPVDINPVMGHDSLTWPPLSRQMTTIRNGRHEPRDALLPIVHGRHSCGRITEEYKAESPQIWNIFLAIIEEMTER</sequence>
<evidence type="ECO:0000313" key="2">
    <source>
        <dbReference type="Proteomes" id="UP001152320"/>
    </source>
</evidence>
<gene>
    <name evidence="1" type="ORF">HOLleu_33051</name>
</gene>
<evidence type="ECO:0000313" key="1">
    <source>
        <dbReference type="EMBL" id="KAJ8025483.1"/>
    </source>
</evidence>
<reference evidence="1" key="1">
    <citation type="submission" date="2021-10" db="EMBL/GenBank/DDBJ databases">
        <title>Tropical sea cucumber genome reveals ecological adaptation and Cuvierian tubules defense mechanism.</title>
        <authorList>
            <person name="Chen T."/>
        </authorList>
    </citation>
    <scope>NUCLEOTIDE SEQUENCE</scope>
    <source>
        <strain evidence="1">Nanhai2018</strain>
        <tissue evidence="1">Muscle</tissue>
    </source>
</reference>
<name>A0A9Q0YN01_HOLLE</name>
<dbReference type="Proteomes" id="UP001152320">
    <property type="component" value="Chromosome 17"/>
</dbReference>
<comment type="caution">
    <text evidence="1">The sequence shown here is derived from an EMBL/GenBank/DDBJ whole genome shotgun (WGS) entry which is preliminary data.</text>
</comment>
<dbReference type="EMBL" id="JAIZAY010000017">
    <property type="protein sequence ID" value="KAJ8025483.1"/>
    <property type="molecule type" value="Genomic_DNA"/>
</dbReference>